<dbReference type="SUPFAM" id="SSF46689">
    <property type="entry name" value="Homeodomain-like"/>
    <property type="match status" value="1"/>
</dbReference>
<protein>
    <submittedName>
        <fullName evidence="5">AraC family transcriptional regulator</fullName>
    </submittedName>
</protein>
<dbReference type="PRINTS" id="PR00032">
    <property type="entry name" value="HTHARAC"/>
</dbReference>
<keyword evidence="2" id="KW-0238">DNA-binding</keyword>
<dbReference type="AlphaFoldDB" id="A0A0J7Y3L9"/>
<evidence type="ECO:0000256" key="2">
    <source>
        <dbReference type="ARBA" id="ARBA00023125"/>
    </source>
</evidence>
<proteinExistence type="predicted"/>
<organism evidence="5 6">
    <name type="scientific">Sphingobium cupriresistens LL01</name>
    <dbReference type="NCBI Taxonomy" id="1420583"/>
    <lineage>
        <taxon>Bacteria</taxon>
        <taxon>Pseudomonadati</taxon>
        <taxon>Pseudomonadota</taxon>
        <taxon>Alphaproteobacteria</taxon>
        <taxon>Sphingomonadales</taxon>
        <taxon>Sphingomonadaceae</taxon>
        <taxon>Sphingobium</taxon>
    </lineage>
</organism>
<reference evidence="5 6" key="1">
    <citation type="journal article" date="2015" name="G3 (Bethesda)">
        <title>Insights into Ongoing Evolution of the Hexachlorocyclohexane Catabolic Pathway from Comparative Genomics of Ten Sphingomonadaceae Strains.</title>
        <authorList>
            <person name="Pearce S.L."/>
            <person name="Oakeshott J.G."/>
            <person name="Pandey G."/>
        </authorList>
    </citation>
    <scope>NUCLEOTIDE SEQUENCE [LARGE SCALE GENOMIC DNA]</scope>
    <source>
        <strain evidence="5 6">LL01</strain>
    </source>
</reference>
<dbReference type="PROSITE" id="PS01124">
    <property type="entry name" value="HTH_ARAC_FAMILY_2"/>
    <property type="match status" value="1"/>
</dbReference>
<keyword evidence="3" id="KW-0804">Transcription</keyword>
<comment type="caution">
    <text evidence="5">The sequence shown here is derived from an EMBL/GenBank/DDBJ whole genome shotgun (WGS) entry which is preliminary data.</text>
</comment>
<name>A0A0J7Y3L9_9SPHN</name>
<dbReference type="InterPro" id="IPR018062">
    <property type="entry name" value="HTH_AraC-typ_CS"/>
</dbReference>
<dbReference type="PANTHER" id="PTHR46796:SF6">
    <property type="entry name" value="ARAC SUBFAMILY"/>
    <property type="match status" value="1"/>
</dbReference>
<dbReference type="STRING" id="1420583.V473_09250"/>
<accession>A0A0J7Y3L9</accession>
<evidence type="ECO:0000259" key="4">
    <source>
        <dbReference type="PROSITE" id="PS01124"/>
    </source>
</evidence>
<dbReference type="GO" id="GO:0003700">
    <property type="term" value="F:DNA-binding transcription factor activity"/>
    <property type="evidence" value="ECO:0007669"/>
    <property type="project" value="InterPro"/>
</dbReference>
<dbReference type="PANTHER" id="PTHR46796">
    <property type="entry name" value="HTH-TYPE TRANSCRIPTIONAL ACTIVATOR RHAS-RELATED"/>
    <property type="match status" value="1"/>
</dbReference>
<evidence type="ECO:0000313" key="6">
    <source>
        <dbReference type="Proteomes" id="UP000052232"/>
    </source>
</evidence>
<dbReference type="RefSeq" id="WP_066602776.1">
    <property type="nucleotide sequence ID" value="NZ_KQ130434.1"/>
</dbReference>
<keyword evidence="6" id="KW-1185">Reference proteome</keyword>
<dbReference type="PROSITE" id="PS00041">
    <property type="entry name" value="HTH_ARAC_FAMILY_1"/>
    <property type="match status" value="2"/>
</dbReference>
<gene>
    <name evidence="5" type="ORF">V473_09250</name>
</gene>
<keyword evidence="1" id="KW-0805">Transcription regulation</keyword>
<feature type="domain" description="HTH araC/xylS-type" evidence="4">
    <location>
        <begin position="183"/>
        <end position="284"/>
    </location>
</feature>
<sequence>MEQEQAFRGEMLYTGMLEGALVEPDYSVRVDNVRWSQPGEATILSDQFFLEWLMYREDDIKCARPGRNFVTSHAIILVPPGQAVRTRWNSGRLRTISCSFRSELLADQLQLLSFLSSLDGDHQFNLDSPFLQAGLTRIADEIVTPGLDSGFMVRSLLFAICGEVRRATLGQPVPQECDGTLSPGQMTMLRQVLHESGKLPTVDDLAQHCGVTSRALSPLVKRATGVTLRHYIARERLNRAKALLDDQKLMVKQVAYSCGFASAAAFTAAFRKTTGMTPVEYRTRC</sequence>
<dbReference type="EMBL" id="JACT01000001">
    <property type="protein sequence ID" value="KMS58297.1"/>
    <property type="molecule type" value="Genomic_DNA"/>
</dbReference>
<dbReference type="Pfam" id="PF12833">
    <property type="entry name" value="HTH_18"/>
    <property type="match status" value="1"/>
</dbReference>
<dbReference type="InterPro" id="IPR009057">
    <property type="entry name" value="Homeodomain-like_sf"/>
</dbReference>
<dbReference type="SMART" id="SM00342">
    <property type="entry name" value="HTH_ARAC"/>
    <property type="match status" value="1"/>
</dbReference>
<dbReference type="Proteomes" id="UP000052232">
    <property type="component" value="Unassembled WGS sequence"/>
</dbReference>
<dbReference type="GO" id="GO:0043565">
    <property type="term" value="F:sequence-specific DNA binding"/>
    <property type="evidence" value="ECO:0007669"/>
    <property type="project" value="InterPro"/>
</dbReference>
<dbReference type="Gene3D" id="1.10.10.60">
    <property type="entry name" value="Homeodomain-like"/>
    <property type="match status" value="2"/>
</dbReference>
<evidence type="ECO:0000256" key="1">
    <source>
        <dbReference type="ARBA" id="ARBA00023015"/>
    </source>
</evidence>
<dbReference type="InterPro" id="IPR050204">
    <property type="entry name" value="AraC_XylS_family_regulators"/>
</dbReference>
<dbReference type="InterPro" id="IPR018060">
    <property type="entry name" value="HTH_AraC"/>
</dbReference>
<dbReference type="PATRIC" id="fig|1420583.3.peg.1859"/>
<dbReference type="InterPro" id="IPR020449">
    <property type="entry name" value="Tscrpt_reg_AraC-type_HTH"/>
</dbReference>
<evidence type="ECO:0000313" key="5">
    <source>
        <dbReference type="EMBL" id="KMS58297.1"/>
    </source>
</evidence>
<evidence type="ECO:0000256" key="3">
    <source>
        <dbReference type="ARBA" id="ARBA00023163"/>
    </source>
</evidence>